<feature type="compositionally biased region" description="Polar residues" evidence="1">
    <location>
        <begin position="20"/>
        <end position="37"/>
    </location>
</feature>
<feature type="compositionally biased region" description="Polar residues" evidence="1">
    <location>
        <begin position="91"/>
        <end position="126"/>
    </location>
</feature>
<proteinExistence type="predicted"/>
<dbReference type="EMBL" id="JAAAID010004035">
    <property type="protein sequence ID" value="KAF9994573.1"/>
    <property type="molecule type" value="Genomic_DNA"/>
</dbReference>
<comment type="caution">
    <text evidence="2">The sequence shown here is derived from an EMBL/GenBank/DDBJ whole genome shotgun (WGS) entry which is preliminary data.</text>
</comment>
<gene>
    <name evidence="2" type="ORF">BGZ80_007776</name>
</gene>
<protein>
    <submittedName>
        <fullName evidence="2">Uncharacterized protein</fullName>
    </submittedName>
</protein>
<evidence type="ECO:0000313" key="2">
    <source>
        <dbReference type="EMBL" id="KAF9994573.1"/>
    </source>
</evidence>
<feature type="compositionally biased region" description="Low complexity" evidence="1">
    <location>
        <begin position="55"/>
        <end position="68"/>
    </location>
</feature>
<feature type="region of interest" description="Disordered" evidence="1">
    <location>
        <begin position="143"/>
        <end position="165"/>
    </location>
</feature>
<feature type="compositionally biased region" description="Low complexity" evidence="1">
    <location>
        <begin position="79"/>
        <end position="90"/>
    </location>
</feature>
<dbReference type="Proteomes" id="UP000703661">
    <property type="component" value="Unassembled WGS sequence"/>
</dbReference>
<dbReference type="AlphaFoldDB" id="A0A9P6MEJ1"/>
<organism evidence="2 3">
    <name type="scientific">Entomortierella chlamydospora</name>
    <dbReference type="NCBI Taxonomy" id="101097"/>
    <lineage>
        <taxon>Eukaryota</taxon>
        <taxon>Fungi</taxon>
        <taxon>Fungi incertae sedis</taxon>
        <taxon>Mucoromycota</taxon>
        <taxon>Mortierellomycotina</taxon>
        <taxon>Mortierellomycetes</taxon>
        <taxon>Mortierellales</taxon>
        <taxon>Mortierellaceae</taxon>
        <taxon>Entomortierella</taxon>
    </lineage>
</organism>
<reference evidence="2" key="1">
    <citation type="journal article" date="2020" name="Fungal Divers.">
        <title>Resolving the Mortierellaceae phylogeny through synthesis of multi-gene phylogenetics and phylogenomics.</title>
        <authorList>
            <person name="Vandepol N."/>
            <person name="Liber J."/>
            <person name="Desiro A."/>
            <person name="Na H."/>
            <person name="Kennedy M."/>
            <person name="Barry K."/>
            <person name="Grigoriev I.V."/>
            <person name="Miller A.N."/>
            <person name="O'Donnell K."/>
            <person name="Stajich J.E."/>
            <person name="Bonito G."/>
        </authorList>
    </citation>
    <scope>NUCLEOTIDE SEQUENCE</scope>
    <source>
        <strain evidence="2">NRRL 2769</strain>
    </source>
</reference>
<accession>A0A9P6MEJ1</accession>
<evidence type="ECO:0000313" key="3">
    <source>
        <dbReference type="Proteomes" id="UP000703661"/>
    </source>
</evidence>
<name>A0A9P6MEJ1_9FUNG</name>
<sequence>MKEQLAHFGQENNRDGAPKTIQSIQEIISSLKNIPPTNYNSSNNSSATNVPADQPSTPSPSSSSSSTPIATSRHEKRMSMSSLPSRSSSSHLTANSLNTLPTKDSPFSTNSTTTTLHISQPPRGTSIETALQSTVATLRRLSVSDSKRPIIPTSQKEDDPVSFIA</sequence>
<evidence type="ECO:0000256" key="1">
    <source>
        <dbReference type="SAM" id="MobiDB-lite"/>
    </source>
</evidence>
<feature type="region of interest" description="Disordered" evidence="1">
    <location>
        <begin position="1"/>
        <end position="126"/>
    </location>
</feature>
<keyword evidence="3" id="KW-1185">Reference proteome</keyword>